<feature type="transmembrane region" description="Helical" evidence="7">
    <location>
        <begin position="263"/>
        <end position="281"/>
    </location>
</feature>
<feature type="transmembrane region" description="Helical" evidence="7">
    <location>
        <begin position="54"/>
        <end position="74"/>
    </location>
</feature>
<reference evidence="8 9" key="1">
    <citation type="journal article" date="2020" name="Access Microbiol">
        <title>Isolation and genome sequencing of Staphylococcus schleiferi subspecies coagulans from Antarctic seals.</title>
        <authorList>
            <person name="Foster G."/>
            <person name="Robb A."/>
            <person name="Paterson G.K."/>
        </authorList>
    </citation>
    <scope>NUCLEOTIDE SEQUENCE [LARGE SCALE GENOMIC DNA]</scope>
    <source>
        <strain evidence="8 9">M615/02/4</strain>
    </source>
</reference>
<accession>A0A9X0PDZ1</accession>
<comment type="subcellular location">
    <subcellularLocation>
        <location evidence="1">Cell membrane</location>
        <topology evidence="1">Multi-pass membrane protein</topology>
    </subcellularLocation>
</comment>
<feature type="transmembrane region" description="Helical" evidence="7">
    <location>
        <begin position="80"/>
        <end position="105"/>
    </location>
</feature>
<evidence type="ECO:0000256" key="6">
    <source>
        <dbReference type="ARBA" id="ARBA00023136"/>
    </source>
</evidence>
<sequence>MSYEIIGITVLWLFLFGYIIVASIDFGAGFFSLHAKLFGQSHYINRLIQRYLNPVWEVTNVFFVFFFVGIVGFFPDTAYYYGTVLLIPGSIALILLAARGAFYAFENYGQDSKLSWLMIYGVSGLLIPAALSTALTISEGGFLKKTASGSIDLNWTELLLSPYGWAVVLLAIVSVLYISSGFLTFYAHRAQDWKAYALLRKWFLMWGAPMILMSLFVFLSLRMQNKAHFNAAVFDYGWLFIISFVSFLIAGVLTYFKKAHGIAFLFVMLQMGTAFFGYGLSKLPYILYPYIHIDDAVTNDSMALVLTIAFICGLLLLIPSLYFILKLFVFDKDYVRGNKKGY</sequence>
<dbReference type="GO" id="GO:0005886">
    <property type="term" value="C:plasma membrane"/>
    <property type="evidence" value="ECO:0007669"/>
    <property type="project" value="UniProtKB-SubCell"/>
</dbReference>
<dbReference type="RefSeq" id="WP_060830097.1">
    <property type="nucleotide sequence ID" value="NZ_JABTCN010000006.1"/>
</dbReference>
<evidence type="ECO:0000256" key="1">
    <source>
        <dbReference type="ARBA" id="ARBA00004651"/>
    </source>
</evidence>
<evidence type="ECO:0000256" key="3">
    <source>
        <dbReference type="ARBA" id="ARBA00022475"/>
    </source>
</evidence>
<gene>
    <name evidence="8" type="ORF">HR081_03665</name>
</gene>
<dbReference type="InterPro" id="IPR003317">
    <property type="entry name" value="Cyt-d_oxidase_su2"/>
</dbReference>
<dbReference type="AlphaFoldDB" id="A0A9X0PDZ1"/>
<evidence type="ECO:0000256" key="4">
    <source>
        <dbReference type="ARBA" id="ARBA00022692"/>
    </source>
</evidence>
<keyword evidence="6 7" id="KW-0472">Membrane</keyword>
<name>A0A9X0PDZ1_9STAP</name>
<keyword evidence="3" id="KW-1003">Cell membrane</keyword>
<keyword evidence="5 7" id="KW-1133">Transmembrane helix</keyword>
<feature type="transmembrane region" description="Helical" evidence="7">
    <location>
        <begin position="199"/>
        <end position="221"/>
    </location>
</feature>
<keyword evidence="4 7" id="KW-0812">Transmembrane</keyword>
<comment type="caution">
    <text evidence="8">The sequence shown here is derived from an EMBL/GenBank/DDBJ whole genome shotgun (WGS) entry which is preliminary data.</text>
</comment>
<feature type="transmembrane region" description="Helical" evidence="7">
    <location>
        <begin position="117"/>
        <end position="143"/>
    </location>
</feature>
<protein>
    <submittedName>
        <fullName evidence="8">Cytochrome d ubiquinol oxidase subunit II</fullName>
    </submittedName>
</protein>
<feature type="transmembrane region" description="Helical" evidence="7">
    <location>
        <begin position="236"/>
        <end position="256"/>
    </location>
</feature>
<evidence type="ECO:0000313" key="8">
    <source>
        <dbReference type="EMBL" id="MBA8776025.1"/>
    </source>
</evidence>
<evidence type="ECO:0000256" key="7">
    <source>
        <dbReference type="SAM" id="Phobius"/>
    </source>
</evidence>
<feature type="transmembrane region" description="Helical" evidence="7">
    <location>
        <begin position="301"/>
        <end position="325"/>
    </location>
</feature>
<evidence type="ECO:0000256" key="5">
    <source>
        <dbReference type="ARBA" id="ARBA00022989"/>
    </source>
</evidence>
<proteinExistence type="inferred from homology"/>
<evidence type="ECO:0000256" key="2">
    <source>
        <dbReference type="ARBA" id="ARBA00007543"/>
    </source>
</evidence>
<dbReference type="Proteomes" id="UP000524893">
    <property type="component" value="Unassembled WGS sequence"/>
</dbReference>
<feature type="transmembrane region" description="Helical" evidence="7">
    <location>
        <begin position="6"/>
        <end position="33"/>
    </location>
</feature>
<comment type="similarity">
    <text evidence="2">Belongs to the cytochrome ubiquinol oxidase subunit 2 family.</text>
</comment>
<dbReference type="Pfam" id="PF02322">
    <property type="entry name" value="Cyt_bd_oxida_II"/>
    <property type="match status" value="1"/>
</dbReference>
<organism evidence="8 9">
    <name type="scientific">Staphylococcus coagulans</name>
    <dbReference type="NCBI Taxonomy" id="74706"/>
    <lineage>
        <taxon>Bacteria</taxon>
        <taxon>Bacillati</taxon>
        <taxon>Bacillota</taxon>
        <taxon>Bacilli</taxon>
        <taxon>Bacillales</taxon>
        <taxon>Staphylococcaceae</taxon>
        <taxon>Staphylococcus</taxon>
    </lineage>
</organism>
<evidence type="ECO:0000313" key="9">
    <source>
        <dbReference type="Proteomes" id="UP000524893"/>
    </source>
</evidence>
<dbReference type="EMBL" id="JABTCN010000006">
    <property type="protein sequence ID" value="MBA8776025.1"/>
    <property type="molecule type" value="Genomic_DNA"/>
</dbReference>
<feature type="transmembrane region" description="Helical" evidence="7">
    <location>
        <begin position="163"/>
        <end position="187"/>
    </location>
</feature>